<reference evidence="3 4" key="1">
    <citation type="submission" date="2020-07" db="EMBL/GenBank/DDBJ databases">
        <title>non toxigenic Corynebacterium sp. nov from a clinical source.</title>
        <authorList>
            <person name="Bernier A.-M."/>
            <person name="Bernard K."/>
        </authorList>
    </citation>
    <scope>NUCLEOTIDE SEQUENCE [LARGE SCALE GENOMIC DNA]</scope>
    <source>
        <strain evidence="4">NML 93-0612</strain>
    </source>
</reference>
<dbReference type="Proteomes" id="UP000515570">
    <property type="component" value="Chromosome"/>
</dbReference>
<protein>
    <submittedName>
        <fullName evidence="3">DUF4178 domain-containing protein</fullName>
    </submittedName>
</protein>
<keyword evidence="1" id="KW-1133">Transmembrane helix</keyword>
<keyword evidence="4" id="KW-1185">Reference proteome</keyword>
<dbReference type="Pfam" id="PF13785">
    <property type="entry name" value="DUF4178"/>
    <property type="match status" value="1"/>
</dbReference>
<evidence type="ECO:0000259" key="2">
    <source>
        <dbReference type="Pfam" id="PF13785"/>
    </source>
</evidence>
<sequence>MNSGFIIFMVIAIVAAGLAIYFFRSASRDDKDGLGQPQRFHRDPLQDVVGADQFGPDVVAPGAIISRGGKDYVVRGTLTLNQGPYYWWEHLLDGGDGSEWFGVEVDEGQLILTWWRTRKGAGLTPDSSVEFEGITYQEDERGHAHYQSQGTTGLPESGEMRYIDYADASGAKLLGFEGWASDESWEVSTGETIQSGELTVYPAPKV</sequence>
<dbReference type="AlphaFoldDB" id="A0A7G5FD79"/>
<evidence type="ECO:0000313" key="3">
    <source>
        <dbReference type="EMBL" id="QMV84570.1"/>
    </source>
</evidence>
<gene>
    <name evidence="3" type="ORF">HW450_09385</name>
</gene>
<keyword evidence="1" id="KW-0472">Membrane</keyword>
<dbReference type="InterPro" id="IPR025235">
    <property type="entry name" value="DUF4178"/>
</dbReference>
<name>A0A7G5FD79_9CORY</name>
<accession>A0A7G5FD79</accession>
<dbReference type="EMBL" id="CP059833">
    <property type="protein sequence ID" value="QMV84570.1"/>
    <property type="molecule type" value="Genomic_DNA"/>
</dbReference>
<evidence type="ECO:0000313" key="4">
    <source>
        <dbReference type="Proteomes" id="UP000515570"/>
    </source>
</evidence>
<keyword evidence="1" id="KW-0812">Transmembrane</keyword>
<feature type="transmembrane region" description="Helical" evidence="1">
    <location>
        <begin position="6"/>
        <end position="23"/>
    </location>
</feature>
<proteinExistence type="predicted"/>
<organism evidence="3 4">
    <name type="scientific">Corynebacterium hindlerae</name>
    <dbReference type="NCBI Taxonomy" id="699041"/>
    <lineage>
        <taxon>Bacteria</taxon>
        <taxon>Bacillati</taxon>
        <taxon>Actinomycetota</taxon>
        <taxon>Actinomycetes</taxon>
        <taxon>Mycobacteriales</taxon>
        <taxon>Corynebacteriaceae</taxon>
        <taxon>Corynebacterium</taxon>
    </lineage>
</organism>
<dbReference type="RefSeq" id="WP_182385378.1">
    <property type="nucleotide sequence ID" value="NZ_CP059833.1"/>
</dbReference>
<evidence type="ECO:0000256" key="1">
    <source>
        <dbReference type="SAM" id="Phobius"/>
    </source>
</evidence>
<feature type="domain" description="DUF4178" evidence="2">
    <location>
        <begin position="61"/>
        <end position="194"/>
    </location>
</feature>